<feature type="compositionally biased region" description="Basic and acidic residues" evidence="7">
    <location>
        <begin position="327"/>
        <end position="336"/>
    </location>
</feature>
<feature type="region of interest" description="Disordered" evidence="7">
    <location>
        <begin position="746"/>
        <end position="766"/>
    </location>
</feature>
<feature type="compositionally biased region" description="Polar residues" evidence="7">
    <location>
        <begin position="148"/>
        <end position="162"/>
    </location>
</feature>
<keyword evidence="5" id="KW-0206">Cytoskeleton</keyword>
<reference evidence="10 11" key="1">
    <citation type="journal article" date="2017" name="BMC Genomics">
        <title>Chromosome level assembly and secondary metabolite potential of the parasitic fungus Cordyceps militaris.</title>
        <authorList>
            <person name="Kramer G.J."/>
            <person name="Nodwell J.R."/>
        </authorList>
    </citation>
    <scope>NUCLEOTIDE SEQUENCE [LARGE SCALE GENOMIC DNA]</scope>
    <source>
        <strain evidence="10 11">ATCC 34164</strain>
    </source>
</reference>
<feature type="region of interest" description="Disordered" evidence="7">
    <location>
        <begin position="148"/>
        <end position="182"/>
    </location>
</feature>
<feature type="compositionally biased region" description="Low complexity" evidence="7">
    <location>
        <begin position="1083"/>
        <end position="1097"/>
    </location>
</feature>
<proteinExistence type="predicted"/>
<organism evidence="10 11">
    <name type="scientific">Cordyceps militaris</name>
    <name type="common">Caterpillar fungus</name>
    <name type="synonym">Clavaria militaris</name>
    <dbReference type="NCBI Taxonomy" id="73501"/>
    <lineage>
        <taxon>Eukaryota</taxon>
        <taxon>Fungi</taxon>
        <taxon>Dikarya</taxon>
        <taxon>Ascomycota</taxon>
        <taxon>Pezizomycotina</taxon>
        <taxon>Sordariomycetes</taxon>
        <taxon>Hypocreomycetidae</taxon>
        <taxon>Hypocreales</taxon>
        <taxon>Cordycipitaceae</taxon>
        <taxon>Cordyceps</taxon>
    </lineage>
</organism>
<feature type="compositionally biased region" description="Basic and acidic residues" evidence="7">
    <location>
        <begin position="344"/>
        <end position="364"/>
    </location>
</feature>
<dbReference type="PANTHER" id="PTHR43941">
    <property type="entry name" value="STRUCTURAL MAINTENANCE OF CHROMOSOMES PROTEIN 2"/>
    <property type="match status" value="1"/>
</dbReference>
<feature type="coiled-coil region" evidence="6">
    <location>
        <begin position="780"/>
        <end position="937"/>
    </location>
</feature>
<dbReference type="InterPro" id="IPR019528">
    <property type="entry name" value="PACT_domain"/>
</dbReference>
<evidence type="ECO:0000259" key="8">
    <source>
        <dbReference type="Pfam" id="PF07989"/>
    </source>
</evidence>
<feature type="compositionally biased region" description="Acidic residues" evidence="7">
    <location>
        <begin position="365"/>
        <end position="377"/>
    </location>
</feature>
<keyword evidence="3" id="KW-0597">Phosphoprotein</keyword>
<evidence type="ECO:0000313" key="10">
    <source>
        <dbReference type="EMBL" id="ATY64715.1"/>
    </source>
</evidence>
<sequence>MVQGGYGGVLDTPRTNIGDATYLSRGPDFADISQEASFHSPQKDSGNILQQLRNQRSNGHGSGVSLRTPRRDPLTDRNNLPPSIGGAEFTPLLKSATRNSARRRGGKENGTMSLSPNLSRIDENDLTPVPRMDASMYSASRNQSYLDHTIPQIDSSSVTSTPLAMATRRGGDKGPLQDGNQLSLREQENVIDKIEKENFGLKLKIHFLEEALRKAGPGFHEAALKENTELKVDKVTMQREAHRFKKNLITAERELETCRQQILDLQSRVSHTGQDDGLRAEMEALRRQLDEKEEGIRDLNRQLAAGQDNQEQLEKLQDTIEDLEADLRDKDRQLTEREDEAEDFKDKIEDAQARAREAEKRAQEAEENGQDSDELDEAKETIQDLEQNIRRLEEQVDELNQKLEAAATEKDRAEQDLEELQEEMANKSVVTKGLSRQIDERVTRLQDELDKAGEDYASLEKEYTEANGEIDELKAKVDQLEHEQATMRQGNPESEARILELEAELQAQIDEKDLIQTRHDTLTAESTTLQRDVQRLQMEVEDLESSVAKERDYAVEIEKDLRAQYQDELGRLNDDISDLEAEIREKDNIYDNDSEKWETEKQTLEAERNRAEEKANGLQRIIDRLREAEGSLSDRGSKLQDGLKMEEERHRSEEALMTRQIDDLQDALETRQKMLTDLRSELSTVRDDLRQAQVDYRTQENKVISLEDQVEALRNRPAVTTPARREGEALKRECESLREQLRTLRLSTEGSRGAAEGTPIRGSQTPTRLKWQLTDANTKLEKVSLDKRSVEDNLASIRAELRSTQTSLAEVSAERDELDSQLRRTKLHDNDTLRVDQERLDLRTAKLKLDGEVRRLRDENKGLAEQRASVEKSLESEIEKATAEEERLNQEIMQLQAKLRQASSAETTDNSTTRRTIRDLERRVDEYQAELASAQALLDGDGGSSEVSIIRRDLTSARQKEVEFLQREATSKDVIKGLRREIADLESKLHDNEVLRMMGSPNSSSQMANATYGGSHVVAEELQQELDDAEDQRVVLEEFLEEARQQAEEMAAEYAQSLQRLQHQLDKALRDRETAVAAATAATAAATATTATTATTASPSKNSRSKEARHLRKTQAEIDNLEHDVRQQQALIESLVASEVALRRKLERTRSERAAYRVSAEKLRRDVVALQRGAGLAEAETALATVVRAADAAQDRHRKEVGGLVTQMDWMQARWEREAMMRTDAAYAKKFIQLQLDISSAWYNPPFKPTYTALLTFSKQQGATARTRAHSHQPSAFPQTLAAPPVFLPEERQKPTLRTFLVLARFVARMRLAARKWAAQERVRRKLVAATDERRKAKRVRGLRVVRVDEDNAAA</sequence>
<dbReference type="SUPFAM" id="SSF46966">
    <property type="entry name" value="Spectrin repeat"/>
    <property type="match status" value="1"/>
</dbReference>
<feature type="domain" description="Pericentrin/AKAP-450 centrosomal targeting" evidence="9">
    <location>
        <begin position="1214"/>
        <end position="1317"/>
    </location>
</feature>
<keyword evidence="4 6" id="KW-0175">Coiled coil</keyword>
<feature type="region of interest" description="Disordered" evidence="7">
    <location>
        <begin position="55"/>
        <end position="130"/>
    </location>
</feature>
<evidence type="ECO:0000259" key="9">
    <source>
        <dbReference type="Pfam" id="PF10495"/>
    </source>
</evidence>
<dbReference type="OrthoDB" id="10255000at2759"/>
<protein>
    <submittedName>
        <fullName evidence="10">Spindle associated</fullName>
    </submittedName>
</protein>
<dbReference type="PANTHER" id="PTHR43941:SF1">
    <property type="entry name" value="STRUCTURAL MAINTENANCE OF CHROMOSOMES PROTEIN 2"/>
    <property type="match status" value="1"/>
</dbReference>
<evidence type="ECO:0000313" key="11">
    <source>
        <dbReference type="Proteomes" id="UP000323067"/>
    </source>
</evidence>
<dbReference type="Pfam" id="PF10495">
    <property type="entry name" value="PACT_coil_coil"/>
    <property type="match status" value="1"/>
</dbReference>
<dbReference type="GO" id="GO:0005815">
    <property type="term" value="C:microtubule organizing center"/>
    <property type="evidence" value="ECO:0007669"/>
    <property type="project" value="UniProtKB-SubCell"/>
</dbReference>
<evidence type="ECO:0000256" key="6">
    <source>
        <dbReference type="SAM" id="Coils"/>
    </source>
</evidence>
<evidence type="ECO:0000256" key="7">
    <source>
        <dbReference type="SAM" id="MobiDB-lite"/>
    </source>
</evidence>
<accession>A0A2H4SNL7</accession>
<dbReference type="Pfam" id="PF07989">
    <property type="entry name" value="Cnn_1N"/>
    <property type="match status" value="1"/>
</dbReference>
<comment type="subcellular location">
    <subcellularLocation>
        <location evidence="1">Cytoplasm</location>
        <location evidence="1">Cytoskeleton</location>
        <location evidence="1">Microtubule organizing center</location>
    </subcellularLocation>
</comment>
<dbReference type="Proteomes" id="UP000323067">
    <property type="component" value="Chromosome v"/>
</dbReference>
<name>A0A2H4SNL7_CORMI</name>
<evidence type="ECO:0000256" key="3">
    <source>
        <dbReference type="ARBA" id="ARBA00022553"/>
    </source>
</evidence>
<evidence type="ECO:0000256" key="1">
    <source>
        <dbReference type="ARBA" id="ARBA00004267"/>
    </source>
</evidence>
<dbReference type="VEuPathDB" id="FungiDB:CCM_01257"/>
<gene>
    <name evidence="10" type="ORF">A9K55_005071</name>
</gene>
<dbReference type="VEuPathDB" id="FungiDB:A9K55_005071"/>
<dbReference type="Gene3D" id="1.10.287.1490">
    <property type="match status" value="1"/>
</dbReference>
<dbReference type="GO" id="GO:0005737">
    <property type="term" value="C:cytoplasm"/>
    <property type="evidence" value="ECO:0007669"/>
    <property type="project" value="UniProtKB-ARBA"/>
</dbReference>
<evidence type="ECO:0000256" key="5">
    <source>
        <dbReference type="ARBA" id="ARBA00023212"/>
    </source>
</evidence>
<keyword evidence="2" id="KW-0963">Cytoplasm</keyword>
<feature type="domain" description="Centrosomin N-terminal motif 1" evidence="8">
    <location>
        <begin position="183"/>
        <end position="256"/>
    </location>
</feature>
<dbReference type="InterPro" id="IPR012943">
    <property type="entry name" value="Cnn_1N"/>
</dbReference>
<feature type="region of interest" description="Disordered" evidence="7">
    <location>
        <begin position="1083"/>
        <end position="1111"/>
    </location>
</feature>
<feature type="region of interest" description="Disordered" evidence="7">
    <location>
        <begin position="327"/>
        <end position="384"/>
    </location>
</feature>
<evidence type="ECO:0000256" key="2">
    <source>
        <dbReference type="ARBA" id="ARBA00022490"/>
    </source>
</evidence>
<feature type="coiled-coil region" evidence="6">
    <location>
        <begin position="1019"/>
        <end position="1078"/>
    </location>
</feature>
<dbReference type="EMBL" id="CP023325">
    <property type="protein sequence ID" value="ATY64715.1"/>
    <property type="molecule type" value="Genomic_DNA"/>
</dbReference>
<evidence type="ECO:0000256" key="4">
    <source>
        <dbReference type="ARBA" id="ARBA00023054"/>
    </source>
</evidence>